<protein>
    <submittedName>
        <fullName evidence="2">Uncharacterized protein</fullName>
    </submittedName>
</protein>
<name>A0A834ZMK3_TETSI</name>
<sequence>MMQRRRGGDKTIKEGSEPERTRQHAVSTVSASGVVAEEANGLGLSLIVSLRREERDLGRWCGRPVTGGAREYSTTA</sequence>
<keyword evidence="3" id="KW-1185">Reference proteome</keyword>
<feature type="region of interest" description="Disordered" evidence="1">
    <location>
        <begin position="1"/>
        <end position="31"/>
    </location>
</feature>
<reference evidence="2 3" key="1">
    <citation type="submission" date="2020-04" db="EMBL/GenBank/DDBJ databases">
        <title>Plant Genome Project.</title>
        <authorList>
            <person name="Zhang R.-G."/>
        </authorList>
    </citation>
    <scope>NUCLEOTIDE SEQUENCE [LARGE SCALE GENOMIC DNA]</scope>
    <source>
        <strain evidence="2">YNK0</strain>
        <tissue evidence="2">Leaf</tissue>
    </source>
</reference>
<dbReference type="Proteomes" id="UP000655225">
    <property type="component" value="Unassembled WGS sequence"/>
</dbReference>
<gene>
    <name evidence="2" type="ORF">HHK36_002657</name>
</gene>
<accession>A0A834ZMK3</accession>
<dbReference type="EMBL" id="JABCRI010000002">
    <property type="protein sequence ID" value="KAF8410135.1"/>
    <property type="molecule type" value="Genomic_DNA"/>
</dbReference>
<evidence type="ECO:0000256" key="1">
    <source>
        <dbReference type="SAM" id="MobiDB-lite"/>
    </source>
</evidence>
<proteinExistence type="predicted"/>
<feature type="compositionally biased region" description="Basic and acidic residues" evidence="1">
    <location>
        <begin position="1"/>
        <end position="22"/>
    </location>
</feature>
<comment type="caution">
    <text evidence="2">The sequence shown here is derived from an EMBL/GenBank/DDBJ whole genome shotgun (WGS) entry which is preliminary data.</text>
</comment>
<organism evidence="2 3">
    <name type="scientific">Tetracentron sinense</name>
    <name type="common">Spur-leaf</name>
    <dbReference type="NCBI Taxonomy" id="13715"/>
    <lineage>
        <taxon>Eukaryota</taxon>
        <taxon>Viridiplantae</taxon>
        <taxon>Streptophyta</taxon>
        <taxon>Embryophyta</taxon>
        <taxon>Tracheophyta</taxon>
        <taxon>Spermatophyta</taxon>
        <taxon>Magnoliopsida</taxon>
        <taxon>Trochodendrales</taxon>
        <taxon>Trochodendraceae</taxon>
        <taxon>Tetracentron</taxon>
    </lineage>
</organism>
<evidence type="ECO:0000313" key="2">
    <source>
        <dbReference type="EMBL" id="KAF8410135.1"/>
    </source>
</evidence>
<evidence type="ECO:0000313" key="3">
    <source>
        <dbReference type="Proteomes" id="UP000655225"/>
    </source>
</evidence>
<dbReference type="AlphaFoldDB" id="A0A834ZMK3"/>